<feature type="domain" description="Zinc-ribbon" evidence="2">
    <location>
        <begin position="4"/>
        <end position="25"/>
    </location>
</feature>
<evidence type="ECO:0000259" key="2">
    <source>
        <dbReference type="Pfam" id="PF13240"/>
    </source>
</evidence>
<evidence type="ECO:0000313" key="3">
    <source>
        <dbReference type="EMBL" id="CQR69962.1"/>
    </source>
</evidence>
<dbReference type="Proteomes" id="UP000049855">
    <property type="component" value="Unassembled WGS sequence"/>
</dbReference>
<name>A0A0U1KRC6_9FIRM</name>
<feature type="transmembrane region" description="Helical" evidence="1">
    <location>
        <begin position="43"/>
        <end position="65"/>
    </location>
</feature>
<dbReference type="InterPro" id="IPR026870">
    <property type="entry name" value="Zinc_ribbon_dom"/>
</dbReference>
<dbReference type="AlphaFoldDB" id="A0A0U1KRC6"/>
<dbReference type="EMBL" id="CTRP01000001">
    <property type="protein sequence ID" value="CQR69962.1"/>
    <property type="molecule type" value="Genomic_DNA"/>
</dbReference>
<proteinExistence type="predicted"/>
<gene>
    <name evidence="3" type="ORF">SpAn4DRAFT_4827</name>
</gene>
<keyword evidence="4" id="KW-1185">Reference proteome</keyword>
<keyword evidence="1" id="KW-0472">Membrane</keyword>
<dbReference type="Pfam" id="PF13240">
    <property type="entry name" value="Zn_Ribbon_1"/>
    <property type="match status" value="1"/>
</dbReference>
<reference evidence="4" key="1">
    <citation type="submission" date="2015-03" db="EMBL/GenBank/DDBJ databases">
        <authorList>
            <person name="Nijsse Bart"/>
        </authorList>
    </citation>
    <scope>NUCLEOTIDE SEQUENCE [LARGE SCALE GENOMIC DNA]</scope>
</reference>
<organism evidence="3 4">
    <name type="scientific">Sporomusa ovata</name>
    <dbReference type="NCBI Taxonomy" id="2378"/>
    <lineage>
        <taxon>Bacteria</taxon>
        <taxon>Bacillati</taxon>
        <taxon>Bacillota</taxon>
        <taxon>Negativicutes</taxon>
        <taxon>Selenomonadales</taxon>
        <taxon>Sporomusaceae</taxon>
        <taxon>Sporomusa</taxon>
    </lineage>
</organism>
<keyword evidence="1" id="KW-0812">Transmembrane</keyword>
<accession>A0A0U1KRC6</accession>
<dbReference type="RefSeq" id="WP_021168233.1">
    <property type="nucleotide sequence ID" value="NZ_CTRP01000001.1"/>
</dbReference>
<evidence type="ECO:0000313" key="4">
    <source>
        <dbReference type="Proteomes" id="UP000049855"/>
    </source>
</evidence>
<evidence type="ECO:0000256" key="1">
    <source>
        <dbReference type="SAM" id="Phobius"/>
    </source>
</evidence>
<keyword evidence="1" id="KW-1133">Transmembrane helix</keyword>
<protein>
    <recommendedName>
        <fullName evidence="2">Zinc-ribbon domain-containing protein</fullName>
    </recommendedName>
</protein>
<sequence>MEKFCGKCGANLQAGVKFCPACGQPAEVFALKEDGKVCSNQALYQRLLGVLVVLIIVGIGGFFIYKTGLMSSNTLANDQFPDKPISVEQRAAEKSVEGSTLAKTQKVLEQNKIQGKVLATSLGNNTKGFLTIIKNNEQCSFIIFDQANQQIAEVPFSQEKYSFQDNVGQKYISPLIFNMTIFHDKHDRDEKNGVWNGENHLIPIYALYKFDQNGNVVPGMLHTAWGAKPSHYQGYLNEQKNVDIANLFLTEMKALRENGTANQISVPMN</sequence>